<evidence type="ECO:0000313" key="9">
    <source>
        <dbReference type="Proteomes" id="UP000551878"/>
    </source>
</evidence>
<keyword evidence="4 6" id="KW-0808">Transferase</keyword>
<evidence type="ECO:0000256" key="5">
    <source>
        <dbReference type="ARBA" id="ARBA00022691"/>
    </source>
</evidence>
<dbReference type="EC" id="2.1.1.198" evidence="6"/>
<dbReference type="PANTHER" id="PTHR46111">
    <property type="entry name" value="RIBOSOMAL RNA SMALL SUBUNIT METHYLTRANSFERASE I"/>
    <property type="match status" value="1"/>
</dbReference>
<organism evidence="8 9">
    <name type="scientific">Texcoconibacillus texcoconensis</name>
    <dbReference type="NCBI Taxonomy" id="1095777"/>
    <lineage>
        <taxon>Bacteria</taxon>
        <taxon>Bacillati</taxon>
        <taxon>Bacillota</taxon>
        <taxon>Bacilli</taxon>
        <taxon>Bacillales</taxon>
        <taxon>Bacillaceae</taxon>
        <taxon>Texcoconibacillus</taxon>
    </lineage>
</organism>
<name>A0A840QUG6_9BACI</name>
<dbReference type="PROSITE" id="PS01296">
    <property type="entry name" value="RSMI"/>
    <property type="match status" value="1"/>
</dbReference>
<dbReference type="FunFam" id="3.40.1010.10:FF:000002">
    <property type="entry name" value="Ribosomal RNA small subunit methyltransferase I"/>
    <property type="match status" value="1"/>
</dbReference>
<evidence type="ECO:0000259" key="7">
    <source>
        <dbReference type="Pfam" id="PF00590"/>
    </source>
</evidence>
<reference evidence="8 9" key="1">
    <citation type="submission" date="2020-08" db="EMBL/GenBank/DDBJ databases">
        <title>Genomic Encyclopedia of Type Strains, Phase IV (KMG-IV): sequencing the most valuable type-strain genomes for metagenomic binning, comparative biology and taxonomic classification.</title>
        <authorList>
            <person name="Goeker M."/>
        </authorList>
    </citation>
    <scope>NUCLEOTIDE SEQUENCE [LARGE SCALE GENOMIC DNA]</scope>
    <source>
        <strain evidence="8 9">DSM 24696</strain>
    </source>
</reference>
<dbReference type="InterPro" id="IPR014776">
    <property type="entry name" value="4pyrrole_Mease_sub2"/>
</dbReference>
<dbReference type="Gene3D" id="3.30.950.10">
    <property type="entry name" value="Methyltransferase, Cobalt-precorrin-4 Transmethylase, Domain 2"/>
    <property type="match status" value="1"/>
</dbReference>
<evidence type="ECO:0000256" key="6">
    <source>
        <dbReference type="HAMAP-Rule" id="MF_01877"/>
    </source>
</evidence>
<dbReference type="EMBL" id="JACHHB010000018">
    <property type="protein sequence ID" value="MBB5174921.1"/>
    <property type="molecule type" value="Genomic_DNA"/>
</dbReference>
<dbReference type="FunFam" id="3.30.950.10:FF:000002">
    <property type="entry name" value="Ribosomal RNA small subunit methyltransferase I"/>
    <property type="match status" value="1"/>
</dbReference>
<dbReference type="PIRSF" id="PIRSF005917">
    <property type="entry name" value="MTase_YraL"/>
    <property type="match status" value="1"/>
</dbReference>
<dbReference type="InterPro" id="IPR018063">
    <property type="entry name" value="SAM_MeTrfase_RsmI_CS"/>
</dbReference>
<protein>
    <recommendedName>
        <fullName evidence="6">Ribosomal RNA small subunit methyltransferase I</fullName>
        <ecNumber evidence="6">2.1.1.198</ecNumber>
    </recommendedName>
    <alternativeName>
        <fullName evidence="6">16S rRNA 2'-O-ribose C1402 methyltransferase</fullName>
    </alternativeName>
    <alternativeName>
        <fullName evidence="6">rRNA (cytidine-2'-O-)-methyltransferase RsmI</fullName>
    </alternativeName>
</protein>
<evidence type="ECO:0000313" key="8">
    <source>
        <dbReference type="EMBL" id="MBB5174921.1"/>
    </source>
</evidence>
<dbReference type="GO" id="GO:0070677">
    <property type="term" value="F:rRNA (cytosine-2'-O-)-methyltransferase activity"/>
    <property type="evidence" value="ECO:0007669"/>
    <property type="project" value="UniProtKB-UniRule"/>
</dbReference>
<dbReference type="PANTHER" id="PTHR46111:SF1">
    <property type="entry name" value="RIBOSOMAL RNA SMALL SUBUNIT METHYLTRANSFERASE I"/>
    <property type="match status" value="1"/>
</dbReference>
<comment type="subcellular location">
    <subcellularLocation>
        <location evidence="6">Cytoplasm</location>
    </subcellularLocation>
</comment>
<comment type="function">
    <text evidence="6">Catalyzes the 2'-O-methylation of the ribose of cytidine 1402 (C1402) in 16S rRNA.</text>
</comment>
<dbReference type="NCBIfam" id="TIGR00096">
    <property type="entry name" value="16S rRNA (cytidine(1402)-2'-O)-methyltransferase"/>
    <property type="match status" value="1"/>
</dbReference>
<dbReference type="InterPro" id="IPR014777">
    <property type="entry name" value="4pyrrole_Mease_sub1"/>
</dbReference>
<dbReference type="GO" id="GO:0005737">
    <property type="term" value="C:cytoplasm"/>
    <property type="evidence" value="ECO:0007669"/>
    <property type="project" value="UniProtKB-SubCell"/>
</dbReference>
<dbReference type="InterPro" id="IPR035996">
    <property type="entry name" value="4pyrrol_Methylase_sf"/>
</dbReference>
<keyword evidence="9" id="KW-1185">Reference proteome</keyword>
<evidence type="ECO:0000256" key="4">
    <source>
        <dbReference type="ARBA" id="ARBA00022679"/>
    </source>
</evidence>
<comment type="catalytic activity">
    <reaction evidence="6">
        <text>cytidine(1402) in 16S rRNA + S-adenosyl-L-methionine = 2'-O-methylcytidine(1402) in 16S rRNA + S-adenosyl-L-homocysteine + H(+)</text>
        <dbReference type="Rhea" id="RHEA:42924"/>
        <dbReference type="Rhea" id="RHEA-COMP:10285"/>
        <dbReference type="Rhea" id="RHEA-COMP:10286"/>
        <dbReference type="ChEBI" id="CHEBI:15378"/>
        <dbReference type="ChEBI" id="CHEBI:57856"/>
        <dbReference type="ChEBI" id="CHEBI:59789"/>
        <dbReference type="ChEBI" id="CHEBI:74495"/>
        <dbReference type="ChEBI" id="CHEBI:82748"/>
        <dbReference type="EC" id="2.1.1.198"/>
    </reaction>
</comment>
<dbReference type="Pfam" id="PF00590">
    <property type="entry name" value="TP_methylase"/>
    <property type="match status" value="1"/>
</dbReference>
<comment type="caution">
    <text evidence="8">The sequence shown here is derived from an EMBL/GenBank/DDBJ whole genome shotgun (WGS) entry which is preliminary data.</text>
</comment>
<dbReference type="InterPro" id="IPR008189">
    <property type="entry name" value="rRNA_ssu_MeTfrase_I"/>
</dbReference>
<keyword evidence="1 6" id="KW-0963">Cytoplasm</keyword>
<dbReference type="AlphaFoldDB" id="A0A840QUG6"/>
<evidence type="ECO:0000256" key="1">
    <source>
        <dbReference type="ARBA" id="ARBA00022490"/>
    </source>
</evidence>
<dbReference type="HAMAP" id="MF_01877">
    <property type="entry name" value="16SrRNA_methyltr_I"/>
    <property type="match status" value="1"/>
</dbReference>
<keyword evidence="5 6" id="KW-0949">S-adenosyl-L-methionine</keyword>
<feature type="domain" description="Tetrapyrrole methylase" evidence="7">
    <location>
        <begin position="12"/>
        <end position="209"/>
    </location>
</feature>
<gene>
    <name evidence="6" type="primary">rsmI</name>
    <name evidence="8" type="ORF">HNQ41_003144</name>
</gene>
<keyword evidence="3 6" id="KW-0489">Methyltransferase</keyword>
<dbReference type="InterPro" id="IPR000878">
    <property type="entry name" value="4pyrrol_Mease"/>
</dbReference>
<evidence type="ECO:0000256" key="3">
    <source>
        <dbReference type="ARBA" id="ARBA00022603"/>
    </source>
</evidence>
<proteinExistence type="inferred from homology"/>
<comment type="similarity">
    <text evidence="6">Belongs to the methyltransferase superfamily. RsmI family.</text>
</comment>
<dbReference type="Gene3D" id="3.40.1010.10">
    <property type="entry name" value="Cobalt-precorrin-4 Transmethylase, Domain 1"/>
    <property type="match status" value="1"/>
</dbReference>
<dbReference type="SUPFAM" id="SSF53790">
    <property type="entry name" value="Tetrapyrrole methylase"/>
    <property type="match status" value="1"/>
</dbReference>
<accession>A0A840QUG6</accession>
<evidence type="ECO:0000256" key="2">
    <source>
        <dbReference type="ARBA" id="ARBA00022552"/>
    </source>
</evidence>
<sequence length="291" mass="32578">MEQQPVYEQLGTLYLVPTPIGHLQDMTFRAIECLKSATLVACEDTRVTKKLCNHFHIDTPLMSYHEHNKHAREEELIGKLKAGEDIALTSDAGSPAISDPGHELVVSCVNEGISVVPLPGANAVVPALTASGLAPEPFVFLGFLERKKKLKVKQLLSYKNIQASLVIYESPYRVKDTLSTLEEVLGNRQVCLARELTKIHEEFIRGSCQTVREQIEERGGVKGECCLIVEGSDEQADDTSELKSTAWWSEYTLNEHIEQYIESGMTTKDAIKQTSADRNMKKREVYNAYHQ</sequence>
<dbReference type="CDD" id="cd11648">
    <property type="entry name" value="RsmI"/>
    <property type="match status" value="1"/>
</dbReference>
<keyword evidence="2 6" id="KW-0698">rRNA processing</keyword>
<dbReference type="Proteomes" id="UP000551878">
    <property type="component" value="Unassembled WGS sequence"/>
</dbReference>